<dbReference type="Proteomes" id="UP001237642">
    <property type="component" value="Unassembled WGS sequence"/>
</dbReference>
<name>A0AAD8JKN0_9APIA</name>
<proteinExistence type="predicted"/>
<evidence type="ECO:0000313" key="8">
    <source>
        <dbReference type="Proteomes" id="UP001237642"/>
    </source>
</evidence>
<evidence type="ECO:0000256" key="2">
    <source>
        <dbReference type="ARBA" id="ARBA00023015"/>
    </source>
</evidence>
<sequence>MKKRGNVSVSTEKDRREGNPNNFTISDILSSDKSSGKRPVIAHQQTSKVPVFSSTTCPISGDELLEGGGKRSMGETSMSSRRSLGDRNDQVVVTEEVLGECFNSKDGNFVCGDQVVIEKVLGNKRKCCDTKEEDSEYSGKKEKKPRGSRKVGETAPLPVVFANEIQRLGGNDVRLLIQKNLYATDLKPTANRLNIPINQLREEAKDFLTEDEKMIFERRDADGKIETMQVPLLEPNLNRSIINFTKWNLKTSFWYVLLGSWTEMQKRNHLEVGMDLQVWSFRVNGELNLAVVKVPVPGMQQ</sequence>
<keyword evidence="8" id="KW-1185">Reference proteome</keyword>
<feature type="region of interest" description="Disordered" evidence="6">
    <location>
        <begin position="131"/>
        <end position="151"/>
    </location>
</feature>
<feature type="compositionally biased region" description="Polar residues" evidence="6">
    <location>
        <begin position="19"/>
        <end position="33"/>
    </location>
</feature>
<dbReference type="AlphaFoldDB" id="A0AAD8JKN0"/>
<dbReference type="SUPFAM" id="SSF101936">
    <property type="entry name" value="DNA-binding pseudobarrel domain"/>
    <property type="match status" value="1"/>
</dbReference>
<reference evidence="7" key="2">
    <citation type="submission" date="2023-05" db="EMBL/GenBank/DDBJ databases">
        <authorList>
            <person name="Schelkunov M.I."/>
        </authorList>
    </citation>
    <scope>NUCLEOTIDE SEQUENCE</scope>
    <source>
        <strain evidence="7">Hsosn_3</strain>
        <tissue evidence="7">Leaf</tissue>
    </source>
</reference>
<evidence type="ECO:0000256" key="6">
    <source>
        <dbReference type="SAM" id="MobiDB-lite"/>
    </source>
</evidence>
<evidence type="ECO:0000256" key="5">
    <source>
        <dbReference type="ARBA" id="ARBA00023242"/>
    </source>
</evidence>
<keyword evidence="5" id="KW-0539">Nucleus</keyword>
<dbReference type="InterPro" id="IPR005508">
    <property type="entry name" value="At2g31720-like"/>
</dbReference>
<evidence type="ECO:0000256" key="3">
    <source>
        <dbReference type="ARBA" id="ARBA00023125"/>
    </source>
</evidence>
<feature type="region of interest" description="Disordered" evidence="6">
    <location>
        <begin position="1"/>
        <end position="87"/>
    </location>
</feature>
<accession>A0AAD8JKN0</accession>
<organism evidence="7 8">
    <name type="scientific">Heracleum sosnowskyi</name>
    <dbReference type="NCBI Taxonomy" id="360622"/>
    <lineage>
        <taxon>Eukaryota</taxon>
        <taxon>Viridiplantae</taxon>
        <taxon>Streptophyta</taxon>
        <taxon>Embryophyta</taxon>
        <taxon>Tracheophyta</taxon>
        <taxon>Spermatophyta</taxon>
        <taxon>Magnoliopsida</taxon>
        <taxon>eudicotyledons</taxon>
        <taxon>Gunneridae</taxon>
        <taxon>Pentapetalae</taxon>
        <taxon>asterids</taxon>
        <taxon>campanulids</taxon>
        <taxon>Apiales</taxon>
        <taxon>Apiaceae</taxon>
        <taxon>Apioideae</taxon>
        <taxon>apioid superclade</taxon>
        <taxon>Tordylieae</taxon>
        <taxon>Tordyliinae</taxon>
        <taxon>Heracleum</taxon>
    </lineage>
</organism>
<dbReference type="InterPro" id="IPR015300">
    <property type="entry name" value="DNA-bd_pseudobarrel_sf"/>
</dbReference>
<evidence type="ECO:0000313" key="7">
    <source>
        <dbReference type="EMBL" id="KAK1405224.1"/>
    </source>
</evidence>
<keyword evidence="2" id="KW-0805">Transcription regulation</keyword>
<feature type="compositionally biased region" description="Polar residues" evidence="6">
    <location>
        <begin position="43"/>
        <end position="58"/>
    </location>
</feature>
<evidence type="ECO:0008006" key="9">
    <source>
        <dbReference type="Google" id="ProtNLM"/>
    </source>
</evidence>
<comment type="subcellular location">
    <subcellularLocation>
        <location evidence="1">Nucleus</location>
    </subcellularLocation>
</comment>
<gene>
    <name evidence="7" type="ORF">POM88_004829</name>
</gene>
<dbReference type="GO" id="GO:0003677">
    <property type="term" value="F:DNA binding"/>
    <property type="evidence" value="ECO:0007669"/>
    <property type="project" value="UniProtKB-KW"/>
</dbReference>
<dbReference type="PANTHER" id="PTHR31541:SF25">
    <property type="entry name" value="GAMMA-GLIADIN B"/>
    <property type="match status" value="1"/>
</dbReference>
<dbReference type="Pfam" id="PF03754">
    <property type="entry name" value="At2g31720-like"/>
    <property type="match status" value="1"/>
</dbReference>
<dbReference type="GO" id="GO:0005634">
    <property type="term" value="C:nucleus"/>
    <property type="evidence" value="ECO:0007669"/>
    <property type="project" value="UniProtKB-SubCell"/>
</dbReference>
<evidence type="ECO:0000256" key="1">
    <source>
        <dbReference type="ARBA" id="ARBA00004123"/>
    </source>
</evidence>
<reference evidence="7" key="1">
    <citation type="submission" date="2023-02" db="EMBL/GenBank/DDBJ databases">
        <title>Genome of toxic invasive species Heracleum sosnowskyi carries increased number of genes despite the absence of recent whole-genome duplications.</title>
        <authorList>
            <person name="Schelkunov M."/>
            <person name="Shtratnikova V."/>
            <person name="Makarenko M."/>
            <person name="Klepikova A."/>
            <person name="Omelchenko D."/>
            <person name="Novikova G."/>
            <person name="Obukhova E."/>
            <person name="Bogdanov V."/>
            <person name="Penin A."/>
            <person name="Logacheva M."/>
        </authorList>
    </citation>
    <scope>NUCLEOTIDE SEQUENCE</scope>
    <source>
        <strain evidence="7">Hsosn_3</strain>
        <tissue evidence="7">Leaf</tissue>
    </source>
</reference>
<dbReference type="EMBL" id="JAUIZM010000001">
    <property type="protein sequence ID" value="KAK1405224.1"/>
    <property type="molecule type" value="Genomic_DNA"/>
</dbReference>
<protein>
    <recommendedName>
        <fullName evidence="9">TF-B3 domain-containing protein</fullName>
    </recommendedName>
</protein>
<keyword evidence="4" id="KW-0804">Transcription</keyword>
<keyword evidence="3" id="KW-0238">DNA-binding</keyword>
<comment type="caution">
    <text evidence="7">The sequence shown here is derived from an EMBL/GenBank/DDBJ whole genome shotgun (WGS) entry which is preliminary data.</text>
</comment>
<dbReference type="Gene3D" id="2.40.330.10">
    <property type="entry name" value="DNA-binding pseudobarrel domain"/>
    <property type="match status" value="1"/>
</dbReference>
<evidence type="ECO:0000256" key="4">
    <source>
        <dbReference type="ARBA" id="ARBA00023163"/>
    </source>
</evidence>
<dbReference type="PANTHER" id="PTHR31541">
    <property type="entry name" value="B3 DOMAIN PLANT PROTEIN-RELATED"/>
    <property type="match status" value="1"/>
</dbReference>